<dbReference type="InterPro" id="IPR002716">
    <property type="entry name" value="PIN_dom"/>
</dbReference>
<feature type="binding site" evidence="6">
    <location>
        <position position="97"/>
    </location>
    <ligand>
        <name>Mg(2+)</name>
        <dbReference type="ChEBI" id="CHEBI:18420"/>
    </ligand>
</feature>
<comment type="similarity">
    <text evidence="6">Belongs to the PINc/VapC protein family.</text>
</comment>
<feature type="domain" description="PIN" evidence="7">
    <location>
        <begin position="1"/>
        <end position="120"/>
    </location>
</feature>
<keyword evidence="4 6" id="KW-0378">Hydrolase</keyword>
<name>A0A9W6QYL1_9PSEU</name>
<evidence type="ECO:0000256" key="2">
    <source>
        <dbReference type="ARBA" id="ARBA00022722"/>
    </source>
</evidence>
<feature type="binding site" evidence="6">
    <location>
        <position position="4"/>
    </location>
    <ligand>
        <name>Mg(2+)</name>
        <dbReference type="ChEBI" id="CHEBI:18420"/>
    </ligand>
</feature>
<reference evidence="8" key="1">
    <citation type="submission" date="2023-03" db="EMBL/GenBank/DDBJ databases">
        <title>Amycolatopsis taiwanensis NBRC 103393.</title>
        <authorList>
            <person name="Ichikawa N."/>
            <person name="Sato H."/>
            <person name="Tonouchi N."/>
        </authorList>
    </citation>
    <scope>NUCLEOTIDE SEQUENCE</scope>
    <source>
        <strain evidence="8">NBRC 103393</strain>
    </source>
</reference>
<proteinExistence type="inferred from homology"/>
<accession>A0A9W6QYL1</accession>
<organism evidence="8 9">
    <name type="scientific">Amycolatopsis taiwanensis</name>
    <dbReference type="NCBI Taxonomy" id="342230"/>
    <lineage>
        <taxon>Bacteria</taxon>
        <taxon>Bacillati</taxon>
        <taxon>Actinomycetota</taxon>
        <taxon>Actinomycetes</taxon>
        <taxon>Pseudonocardiales</taxon>
        <taxon>Pseudonocardiaceae</taxon>
        <taxon>Amycolatopsis</taxon>
    </lineage>
</organism>
<gene>
    <name evidence="8" type="primary">vapC26</name>
    <name evidence="6" type="synonym">vapC</name>
    <name evidence="8" type="ORF">Atai01_25580</name>
</gene>
<evidence type="ECO:0000256" key="1">
    <source>
        <dbReference type="ARBA" id="ARBA00022649"/>
    </source>
</evidence>
<sequence length="135" mass="14901">MIVDTSALLAFFDRAEPDHEPVSEAVEQTNEPLVVSPFVIAELDYLVATRVGVDAELAVLREMAGGAWELPFFGPPELEQAARIVEKYRDQNIGVADASNVVLADRYHTRTILTLDRRHFDVLQPVGGGRFAVLP</sequence>
<dbReference type="GO" id="GO:0090729">
    <property type="term" value="F:toxin activity"/>
    <property type="evidence" value="ECO:0007669"/>
    <property type="project" value="UniProtKB-KW"/>
</dbReference>
<keyword evidence="3 6" id="KW-0479">Metal-binding</keyword>
<dbReference type="InterPro" id="IPR022907">
    <property type="entry name" value="VapC_family"/>
</dbReference>
<dbReference type="EC" id="3.1.-.-" evidence="6"/>
<keyword evidence="2 6" id="KW-0540">Nuclease</keyword>
<dbReference type="EMBL" id="BSTI01000005">
    <property type="protein sequence ID" value="GLY65939.1"/>
    <property type="molecule type" value="Genomic_DNA"/>
</dbReference>
<keyword evidence="1 6" id="KW-1277">Toxin-antitoxin system</keyword>
<keyword evidence="5 6" id="KW-0460">Magnesium</keyword>
<comment type="caution">
    <text evidence="8">The sequence shown here is derived from an EMBL/GenBank/DDBJ whole genome shotgun (WGS) entry which is preliminary data.</text>
</comment>
<dbReference type="Gene3D" id="3.40.50.1010">
    <property type="entry name" value="5'-nuclease"/>
    <property type="match status" value="1"/>
</dbReference>
<dbReference type="RefSeq" id="WP_027947323.1">
    <property type="nucleotide sequence ID" value="NZ_BSTI01000005.1"/>
</dbReference>
<evidence type="ECO:0000313" key="9">
    <source>
        <dbReference type="Proteomes" id="UP001165136"/>
    </source>
</evidence>
<dbReference type="AlphaFoldDB" id="A0A9W6QYL1"/>
<dbReference type="HAMAP" id="MF_00265">
    <property type="entry name" value="VapC_Nob1"/>
    <property type="match status" value="1"/>
</dbReference>
<evidence type="ECO:0000313" key="8">
    <source>
        <dbReference type="EMBL" id="GLY65939.1"/>
    </source>
</evidence>
<keyword evidence="6" id="KW-0800">Toxin</keyword>
<dbReference type="InterPro" id="IPR029060">
    <property type="entry name" value="PIN-like_dom_sf"/>
</dbReference>
<dbReference type="Proteomes" id="UP001165136">
    <property type="component" value="Unassembled WGS sequence"/>
</dbReference>
<evidence type="ECO:0000259" key="7">
    <source>
        <dbReference type="Pfam" id="PF01850"/>
    </source>
</evidence>
<keyword evidence="9" id="KW-1185">Reference proteome</keyword>
<dbReference type="GO" id="GO:0000287">
    <property type="term" value="F:magnesium ion binding"/>
    <property type="evidence" value="ECO:0007669"/>
    <property type="project" value="UniProtKB-UniRule"/>
</dbReference>
<protein>
    <recommendedName>
        <fullName evidence="6">Ribonuclease VapC</fullName>
        <shortName evidence="6">RNase VapC</shortName>
        <ecNumber evidence="6">3.1.-.-</ecNumber>
    </recommendedName>
    <alternativeName>
        <fullName evidence="6">Toxin VapC</fullName>
    </alternativeName>
</protein>
<dbReference type="Pfam" id="PF01850">
    <property type="entry name" value="PIN"/>
    <property type="match status" value="1"/>
</dbReference>
<evidence type="ECO:0000256" key="6">
    <source>
        <dbReference type="HAMAP-Rule" id="MF_00265"/>
    </source>
</evidence>
<dbReference type="SUPFAM" id="SSF88723">
    <property type="entry name" value="PIN domain-like"/>
    <property type="match status" value="1"/>
</dbReference>
<dbReference type="GO" id="GO:0016787">
    <property type="term" value="F:hydrolase activity"/>
    <property type="evidence" value="ECO:0007669"/>
    <property type="project" value="UniProtKB-KW"/>
</dbReference>
<evidence type="ECO:0000256" key="5">
    <source>
        <dbReference type="ARBA" id="ARBA00022842"/>
    </source>
</evidence>
<dbReference type="GO" id="GO:0004540">
    <property type="term" value="F:RNA nuclease activity"/>
    <property type="evidence" value="ECO:0007669"/>
    <property type="project" value="InterPro"/>
</dbReference>
<evidence type="ECO:0000256" key="4">
    <source>
        <dbReference type="ARBA" id="ARBA00022801"/>
    </source>
</evidence>
<comment type="cofactor">
    <cofactor evidence="6">
        <name>Mg(2+)</name>
        <dbReference type="ChEBI" id="CHEBI:18420"/>
    </cofactor>
</comment>
<comment type="function">
    <text evidence="6">Toxic component of a toxin-antitoxin (TA) system. An RNase.</text>
</comment>
<evidence type="ECO:0000256" key="3">
    <source>
        <dbReference type="ARBA" id="ARBA00022723"/>
    </source>
</evidence>